<feature type="signal peptide" evidence="1">
    <location>
        <begin position="1"/>
        <end position="20"/>
    </location>
</feature>
<keyword evidence="4" id="KW-1185">Reference proteome</keyword>
<gene>
    <name evidence="2" type="ORF">PGT21_014945</name>
    <name evidence="3" type="ORF">PGTUg99_021327</name>
</gene>
<name>A0A5B0MEW0_PUCGR</name>
<organism evidence="2 4">
    <name type="scientific">Puccinia graminis f. sp. tritici</name>
    <dbReference type="NCBI Taxonomy" id="56615"/>
    <lineage>
        <taxon>Eukaryota</taxon>
        <taxon>Fungi</taxon>
        <taxon>Dikarya</taxon>
        <taxon>Basidiomycota</taxon>
        <taxon>Pucciniomycotina</taxon>
        <taxon>Pucciniomycetes</taxon>
        <taxon>Pucciniales</taxon>
        <taxon>Pucciniaceae</taxon>
        <taxon>Puccinia</taxon>
    </lineage>
</organism>
<sequence>MLLTKILVAFQLLHYYSVSAYPLSLSANLVKRSEHFFNPVLDLTSNGKTVDEGLNIEKGTKGLVRMDHEKAGMEDSNHGLSNLKDGSFEIPEWFSHQINEQFSVQRKELEKGNFPTDFITSVEKDVQKMIKDENIADQIIHMERGRQEEALKNFISHAFKTSVTEHRIPDIPGWFFPYVNKLFSNGRENLQKDGISNDIINSVEEYTLKLLRNEKFAEKAGQIKPEDFDEFINHSLKYFYKIAVENIILKPEKSFGKDS</sequence>
<feature type="chain" id="PRO_5033473528" evidence="1">
    <location>
        <begin position="21"/>
        <end position="259"/>
    </location>
</feature>
<protein>
    <submittedName>
        <fullName evidence="2">Uncharacterized protein</fullName>
    </submittedName>
</protein>
<evidence type="ECO:0000313" key="4">
    <source>
        <dbReference type="Proteomes" id="UP000324748"/>
    </source>
</evidence>
<evidence type="ECO:0000313" key="3">
    <source>
        <dbReference type="EMBL" id="KAA1115916.1"/>
    </source>
</evidence>
<reference evidence="4 5" key="1">
    <citation type="submission" date="2019-05" db="EMBL/GenBank/DDBJ databases">
        <title>Emergence of the Ug99 lineage of the wheat stem rust pathogen through somatic hybridization.</title>
        <authorList>
            <person name="Li F."/>
            <person name="Upadhyaya N.M."/>
            <person name="Sperschneider J."/>
            <person name="Matny O."/>
            <person name="Nguyen-Phuc H."/>
            <person name="Mago R."/>
            <person name="Raley C."/>
            <person name="Miller M.E."/>
            <person name="Silverstein K.A.T."/>
            <person name="Henningsen E."/>
            <person name="Hirsch C.D."/>
            <person name="Visser B."/>
            <person name="Pretorius Z.A."/>
            <person name="Steffenson B.J."/>
            <person name="Schwessinger B."/>
            <person name="Dodds P.N."/>
            <person name="Figueroa M."/>
        </authorList>
    </citation>
    <scope>NUCLEOTIDE SEQUENCE [LARGE SCALE GENOMIC DNA]</scope>
    <source>
        <strain evidence="2">21-0</strain>
        <strain evidence="3 5">Ug99</strain>
    </source>
</reference>
<dbReference type="EMBL" id="VDEP01000271">
    <property type="protein sequence ID" value="KAA1115916.1"/>
    <property type="molecule type" value="Genomic_DNA"/>
</dbReference>
<comment type="caution">
    <text evidence="2">The sequence shown here is derived from an EMBL/GenBank/DDBJ whole genome shotgun (WGS) entry which is preliminary data.</text>
</comment>
<accession>A0A5B0MEW0</accession>
<evidence type="ECO:0000313" key="2">
    <source>
        <dbReference type="EMBL" id="KAA1074658.1"/>
    </source>
</evidence>
<proteinExistence type="predicted"/>
<keyword evidence="1" id="KW-0732">Signal</keyword>
<evidence type="ECO:0000313" key="5">
    <source>
        <dbReference type="Proteomes" id="UP000325313"/>
    </source>
</evidence>
<dbReference type="OrthoDB" id="10290616at2759"/>
<dbReference type="Proteomes" id="UP000325313">
    <property type="component" value="Unassembled WGS sequence"/>
</dbReference>
<dbReference type="EMBL" id="VSWC01000157">
    <property type="protein sequence ID" value="KAA1074658.1"/>
    <property type="molecule type" value="Genomic_DNA"/>
</dbReference>
<dbReference type="Proteomes" id="UP000324748">
    <property type="component" value="Unassembled WGS sequence"/>
</dbReference>
<evidence type="ECO:0000256" key="1">
    <source>
        <dbReference type="SAM" id="SignalP"/>
    </source>
</evidence>
<dbReference type="AlphaFoldDB" id="A0A5B0MEW0"/>